<dbReference type="STRING" id="237682.SAMN05421676_104181"/>
<gene>
    <name evidence="1" type="ORF">SAMN05421676_104181</name>
</gene>
<evidence type="ECO:0000313" key="1">
    <source>
        <dbReference type="EMBL" id="SET36384.1"/>
    </source>
</evidence>
<dbReference type="AlphaFoldDB" id="A0A1I0DV35"/>
<accession>A0A1I0DV35</accession>
<reference evidence="2" key="1">
    <citation type="submission" date="2016-10" db="EMBL/GenBank/DDBJ databases">
        <authorList>
            <person name="Varghese N."/>
            <person name="Submissions S."/>
        </authorList>
    </citation>
    <scope>NUCLEOTIDE SEQUENCE [LARGE SCALE GENOMIC DNA]</scope>
    <source>
        <strain evidence="2">CGMCC 1.3566</strain>
    </source>
</reference>
<dbReference type="EMBL" id="FOHJ01000004">
    <property type="protein sequence ID" value="SET36384.1"/>
    <property type="molecule type" value="Genomic_DNA"/>
</dbReference>
<name>A0A1I0DV35_9BACI</name>
<proteinExistence type="predicted"/>
<evidence type="ECO:0000313" key="2">
    <source>
        <dbReference type="Proteomes" id="UP000199095"/>
    </source>
</evidence>
<keyword evidence="2" id="KW-1185">Reference proteome</keyword>
<protein>
    <submittedName>
        <fullName evidence="1">Uncharacterized protein</fullName>
    </submittedName>
</protein>
<sequence length="126" mass="15153">MASSKKMSRTPLYYTVNGNMSGTSIIDWDDITPNEDKAIDYSDLLWPYFQTKSWPDWNRFITNITDSENSERLNIYFRAKLFDEAIDVLADYIEAEEFKEVKDLTQERAKRFHFKAYHEYKEFYKT</sequence>
<organism evidence="1 2">
    <name type="scientific">Salinibacillus kushneri</name>
    <dbReference type="NCBI Taxonomy" id="237682"/>
    <lineage>
        <taxon>Bacteria</taxon>
        <taxon>Bacillati</taxon>
        <taxon>Bacillota</taxon>
        <taxon>Bacilli</taxon>
        <taxon>Bacillales</taxon>
        <taxon>Bacillaceae</taxon>
        <taxon>Salinibacillus</taxon>
    </lineage>
</organism>
<dbReference type="Proteomes" id="UP000199095">
    <property type="component" value="Unassembled WGS sequence"/>
</dbReference>